<comment type="similarity">
    <text evidence="12">Belongs to the class V-like SAM-binding methyltransferase superfamily. Histone-lysine methyltransferase family. Suvar3-9 subfamily.</text>
</comment>
<comment type="subcellular location">
    <subcellularLocation>
        <location evidence="2">Chromosome</location>
        <location evidence="2">Centromere</location>
    </subcellularLocation>
    <subcellularLocation>
        <location evidence="1 12">Nucleus</location>
    </subcellularLocation>
</comment>
<dbReference type="Gene3D" id="2.40.50.40">
    <property type="match status" value="1"/>
</dbReference>
<evidence type="ECO:0000259" key="17">
    <source>
        <dbReference type="PROSITE" id="PS50867"/>
    </source>
</evidence>
<feature type="binding site" evidence="13">
    <location>
        <position position="276"/>
    </location>
    <ligand>
        <name>Zn(2+)</name>
        <dbReference type="ChEBI" id="CHEBI:29105"/>
        <label>1</label>
    </ligand>
</feature>
<evidence type="ECO:0000256" key="10">
    <source>
        <dbReference type="ARBA" id="ARBA00023242"/>
    </source>
</evidence>
<dbReference type="Pfam" id="PF00385">
    <property type="entry name" value="Chromo"/>
    <property type="match status" value="1"/>
</dbReference>
<evidence type="ECO:0000256" key="1">
    <source>
        <dbReference type="ARBA" id="ARBA00004123"/>
    </source>
</evidence>
<evidence type="ECO:0000256" key="6">
    <source>
        <dbReference type="ARBA" id="ARBA00022691"/>
    </source>
</evidence>
<dbReference type="PROSITE" id="PS50280">
    <property type="entry name" value="SET"/>
    <property type="match status" value="1"/>
</dbReference>
<dbReference type="GO" id="GO:0140949">
    <property type="term" value="F:histone H3K9 trimethyltransferase activity"/>
    <property type="evidence" value="ECO:0007669"/>
    <property type="project" value="UniProtKB-EC"/>
</dbReference>
<feature type="binding site" evidence="13">
    <location>
        <position position="327"/>
    </location>
    <ligand>
        <name>Zn(2+)</name>
        <dbReference type="ChEBI" id="CHEBI:29105"/>
        <label>3</label>
    </ligand>
</feature>
<dbReference type="SUPFAM" id="SSF54160">
    <property type="entry name" value="Chromo domain-like"/>
    <property type="match status" value="1"/>
</dbReference>
<accession>A0A5K3FQS1</accession>
<dbReference type="PROSITE" id="PS50013">
    <property type="entry name" value="CHROMO_2"/>
    <property type="match status" value="1"/>
</dbReference>
<dbReference type="PROSITE" id="PS50868">
    <property type="entry name" value="POST_SET"/>
    <property type="match status" value="1"/>
</dbReference>
<evidence type="ECO:0000256" key="14">
    <source>
        <dbReference type="SAM" id="MobiDB-lite"/>
    </source>
</evidence>
<dbReference type="CDD" id="cd00024">
    <property type="entry name" value="CD_CSD"/>
    <property type="match status" value="1"/>
</dbReference>
<evidence type="ECO:0000256" key="5">
    <source>
        <dbReference type="ARBA" id="ARBA00022679"/>
    </source>
</evidence>
<dbReference type="InterPro" id="IPR001214">
    <property type="entry name" value="SET_dom"/>
</dbReference>
<dbReference type="SUPFAM" id="SSF82199">
    <property type="entry name" value="SET domain"/>
    <property type="match status" value="1"/>
</dbReference>
<dbReference type="GO" id="GO:0005634">
    <property type="term" value="C:nucleus"/>
    <property type="evidence" value="ECO:0007669"/>
    <property type="project" value="UniProtKB-SubCell"/>
</dbReference>
<dbReference type="PANTHER" id="PTHR46223:SF4">
    <property type="entry name" value="HISTONE-LYSINE N-METHYLTRANSFERASE-RELATED"/>
    <property type="match status" value="1"/>
</dbReference>
<evidence type="ECO:0000256" key="12">
    <source>
        <dbReference type="PIRNR" id="PIRNR009343"/>
    </source>
</evidence>
<dbReference type="GO" id="GO:0000775">
    <property type="term" value="C:chromosome, centromeric region"/>
    <property type="evidence" value="ECO:0007669"/>
    <property type="project" value="UniProtKB-SubCell"/>
</dbReference>
<evidence type="ECO:0000256" key="11">
    <source>
        <dbReference type="ARBA" id="ARBA00023328"/>
    </source>
</evidence>
<dbReference type="AlphaFoldDB" id="A0A5K3FQS1"/>
<evidence type="ECO:0000256" key="13">
    <source>
        <dbReference type="PIRSR" id="PIRSR009343-2"/>
    </source>
</evidence>
<feature type="domain" description="Post-SET" evidence="18">
    <location>
        <begin position="547"/>
        <end position="563"/>
    </location>
</feature>
<keyword evidence="10 12" id="KW-0539">Nucleus</keyword>
<dbReference type="PROSITE" id="PS50867">
    <property type="entry name" value="PRE_SET"/>
    <property type="match status" value="1"/>
</dbReference>
<sequence length="564" mass="63668">MDIRHFTFNPARIVETDIGKNPTDILASTEVSISDESAFMLLEKMLMETPLFKIYSELEKIYQEGVLVFSSDSEFIVEAILGRSVNKGRVYFWIKWEGWPPSFNTWEPEENLTGCEEMIKDFRAKNPFNSTMVKYKYNASKSQQIKDLMNRIREAAVLSNYTPTKLLQLFFERLKPKPPTIHRFRAPKSTSNRYVQGERPHACKRPRWTAKSHASLREAINQFQTMLNTVYSNEAPIYVENKVDLECPPNDFQPIRDYVPHKDVFLPTKAVVGCQCAKNLKPKIGSGTELCWVNRHSGCCAINSGARVPYNLSKKLLVPPGHPVFECNSTCGCGPTCPFRVVQLGRKVPLTVFRTSNGRGWGVKAAERIPKGTFVCEYIGEIITFEEAEQRGQSYDKQRMTYLFDLDFDGETHYTVDAFQMGNVSHFINHSCNPNLTVRCTFIECLNTELPRLALFASRNISRNEEITFDYQMTGALDSNDENGDISEVSLNTSGQLEADEAASKALTGSSRSKLPSEGSSSADPPDNFSEVSSCSKTSMVKEPKRLKMKCLCGAKNCRGYLVS</sequence>
<dbReference type="SMART" id="SM00317">
    <property type="entry name" value="SET"/>
    <property type="match status" value="1"/>
</dbReference>
<proteinExistence type="inferred from homology"/>
<evidence type="ECO:0000259" key="15">
    <source>
        <dbReference type="PROSITE" id="PS50013"/>
    </source>
</evidence>
<evidence type="ECO:0000313" key="19">
    <source>
        <dbReference type="WBParaSite" id="MCU_009764-RB"/>
    </source>
</evidence>
<dbReference type="InterPro" id="IPR007728">
    <property type="entry name" value="Pre-SET_dom"/>
</dbReference>
<keyword evidence="8 12" id="KW-0862">Zinc</keyword>
<keyword evidence="3" id="KW-0158">Chromosome</keyword>
<feature type="domain" description="Pre-SET" evidence="17">
    <location>
        <begin position="272"/>
        <end position="345"/>
    </location>
</feature>
<feature type="domain" description="Chromo" evidence="15">
    <location>
        <begin position="75"/>
        <end position="134"/>
    </location>
</feature>
<feature type="binding site" evidence="13">
    <location>
        <position position="300"/>
    </location>
    <ligand>
        <name>Zn(2+)</name>
        <dbReference type="ChEBI" id="CHEBI:29105"/>
        <label>2</label>
    </ligand>
</feature>
<protein>
    <recommendedName>
        <fullName evidence="12">Histone-lysine N-methyltransferase</fullName>
        <ecNumber evidence="12">2.1.1.355</ecNumber>
    </recommendedName>
</protein>
<dbReference type="PROSITE" id="PS00598">
    <property type="entry name" value="CHROMO_1"/>
    <property type="match status" value="1"/>
</dbReference>
<feature type="domain" description="SET" evidence="16">
    <location>
        <begin position="348"/>
        <end position="472"/>
    </location>
</feature>
<comment type="catalytic activity">
    <reaction evidence="12">
        <text>L-lysyl(9)-[histone H3] + 3 S-adenosyl-L-methionine = N(6),N(6),N(6)-trimethyl-L-lysyl(9)-[histone H3] + 3 S-adenosyl-L-homocysteine + 3 H(+)</text>
        <dbReference type="Rhea" id="RHEA:60276"/>
        <dbReference type="Rhea" id="RHEA-COMP:15538"/>
        <dbReference type="Rhea" id="RHEA-COMP:15546"/>
        <dbReference type="ChEBI" id="CHEBI:15378"/>
        <dbReference type="ChEBI" id="CHEBI:29969"/>
        <dbReference type="ChEBI" id="CHEBI:57856"/>
        <dbReference type="ChEBI" id="CHEBI:59789"/>
        <dbReference type="ChEBI" id="CHEBI:61961"/>
        <dbReference type="EC" id="2.1.1.355"/>
    </reaction>
</comment>
<feature type="binding site" evidence="13">
    <location>
        <position position="331"/>
    </location>
    <ligand>
        <name>Zn(2+)</name>
        <dbReference type="ChEBI" id="CHEBI:29105"/>
        <label>2</label>
    </ligand>
</feature>
<feature type="binding site" evidence="13">
    <location>
        <position position="432"/>
    </location>
    <ligand>
        <name>Zn(2+)</name>
        <dbReference type="ChEBI" id="CHEBI:29105"/>
        <label>4</label>
    </ligand>
</feature>
<dbReference type="WBParaSite" id="MCU_009764-RB">
    <property type="protein sequence ID" value="MCU_009764-RB"/>
    <property type="gene ID" value="MCU_009764"/>
</dbReference>
<dbReference type="SMART" id="SM00508">
    <property type="entry name" value="PostSET"/>
    <property type="match status" value="1"/>
</dbReference>
<reference evidence="19" key="1">
    <citation type="submission" date="2019-11" db="UniProtKB">
        <authorList>
            <consortium name="WormBaseParasite"/>
        </authorList>
    </citation>
    <scope>IDENTIFICATION</scope>
</reference>
<evidence type="ECO:0000256" key="9">
    <source>
        <dbReference type="ARBA" id="ARBA00022853"/>
    </source>
</evidence>
<dbReference type="CDD" id="cd10542">
    <property type="entry name" value="SET_SUV39H"/>
    <property type="match status" value="1"/>
</dbReference>
<feature type="binding site" evidence="13">
    <location>
        <position position="274"/>
    </location>
    <ligand>
        <name>Zn(2+)</name>
        <dbReference type="ChEBI" id="CHEBI:29105"/>
        <label>2</label>
    </ligand>
</feature>
<dbReference type="Pfam" id="PF05033">
    <property type="entry name" value="Pre-SET"/>
    <property type="match status" value="1"/>
</dbReference>
<dbReference type="SMART" id="SM00468">
    <property type="entry name" value="PreSET"/>
    <property type="match status" value="1"/>
</dbReference>
<evidence type="ECO:0000259" key="18">
    <source>
        <dbReference type="PROSITE" id="PS50868"/>
    </source>
</evidence>
<feature type="binding site" evidence="13">
    <location>
        <position position="337"/>
    </location>
    <ligand>
        <name>Zn(2+)</name>
        <dbReference type="ChEBI" id="CHEBI:29105"/>
        <label>3</label>
    </ligand>
</feature>
<dbReference type="InterPro" id="IPR050973">
    <property type="entry name" value="H3K9_Histone-Lys_N-MTase"/>
</dbReference>
<feature type="binding site" evidence="13">
    <location>
        <position position="333"/>
    </location>
    <ligand>
        <name>Zn(2+)</name>
        <dbReference type="ChEBI" id="CHEBI:29105"/>
        <label>3</label>
    </ligand>
</feature>
<dbReference type="PIRSF" id="PIRSF009343">
    <property type="entry name" value="SUV39_SET"/>
    <property type="match status" value="1"/>
</dbReference>
<keyword evidence="7 12" id="KW-0479">Metal-binding</keyword>
<evidence type="ECO:0000259" key="16">
    <source>
        <dbReference type="PROSITE" id="PS50280"/>
    </source>
</evidence>
<feature type="region of interest" description="Disordered" evidence="14">
    <location>
        <begin position="505"/>
        <end position="540"/>
    </location>
</feature>
<dbReference type="PRINTS" id="PR00504">
    <property type="entry name" value="CHROMODOMAIN"/>
</dbReference>
<evidence type="ECO:0000256" key="2">
    <source>
        <dbReference type="ARBA" id="ARBA00004584"/>
    </source>
</evidence>
<dbReference type="Gene3D" id="2.170.270.10">
    <property type="entry name" value="SET domain"/>
    <property type="match status" value="1"/>
</dbReference>
<dbReference type="InterPro" id="IPR023780">
    <property type="entry name" value="Chromo_domain"/>
</dbReference>
<dbReference type="PANTHER" id="PTHR46223">
    <property type="entry name" value="HISTONE-LYSINE N-METHYLTRANSFERASE SUV39H"/>
    <property type="match status" value="1"/>
</dbReference>
<dbReference type="InterPro" id="IPR000953">
    <property type="entry name" value="Chromo/chromo_shadow_dom"/>
</dbReference>
<keyword evidence="4 12" id="KW-0489">Methyltransferase</keyword>
<keyword evidence="11" id="KW-0137">Centromere</keyword>
<keyword evidence="6 12" id="KW-0949">S-adenosyl-L-methionine</keyword>
<dbReference type="GO" id="GO:0008270">
    <property type="term" value="F:zinc ion binding"/>
    <property type="evidence" value="ECO:0007669"/>
    <property type="project" value="UniProtKB-UniRule"/>
</dbReference>
<dbReference type="InterPro" id="IPR017984">
    <property type="entry name" value="Chromo_dom_subgr"/>
</dbReference>
<evidence type="ECO:0000256" key="3">
    <source>
        <dbReference type="ARBA" id="ARBA00022454"/>
    </source>
</evidence>
<evidence type="ECO:0000256" key="4">
    <source>
        <dbReference type="ARBA" id="ARBA00022603"/>
    </source>
</evidence>
<dbReference type="InterPro" id="IPR023779">
    <property type="entry name" value="Chromodomain_CS"/>
</dbReference>
<dbReference type="Pfam" id="PF00856">
    <property type="entry name" value="SET"/>
    <property type="match status" value="1"/>
</dbReference>
<dbReference type="EC" id="2.1.1.355" evidence="12"/>
<feature type="binding site" evidence="13">
    <location>
        <position position="327"/>
    </location>
    <ligand>
        <name>Zn(2+)</name>
        <dbReference type="ChEBI" id="CHEBI:29105"/>
        <label>2</label>
    </ligand>
</feature>
<dbReference type="SMART" id="SM00298">
    <property type="entry name" value="CHROMO"/>
    <property type="match status" value="1"/>
</dbReference>
<feature type="binding site" evidence="13">
    <location>
        <position position="274"/>
    </location>
    <ligand>
        <name>Zn(2+)</name>
        <dbReference type="ChEBI" id="CHEBI:29105"/>
        <label>1</label>
    </ligand>
</feature>
<evidence type="ECO:0000256" key="8">
    <source>
        <dbReference type="ARBA" id="ARBA00022833"/>
    </source>
</evidence>
<organism evidence="19">
    <name type="scientific">Mesocestoides corti</name>
    <name type="common">Flatworm</name>
    <dbReference type="NCBI Taxonomy" id="53468"/>
    <lineage>
        <taxon>Eukaryota</taxon>
        <taxon>Metazoa</taxon>
        <taxon>Spiralia</taxon>
        <taxon>Lophotrochozoa</taxon>
        <taxon>Platyhelminthes</taxon>
        <taxon>Cestoda</taxon>
        <taxon>Eucestoda</taxon>
        <taxon>Cyclophyllidea</taxon>
        <taxon>Mesocestoididae</taxon>
        <taxon>Mesocestoides</taxon>
    </lineage>
</organism>
<dbReference type="InterPro" id="IPR046341">
    <property type="entry name" value="SET_dom_sf"/>
</dbReference>
<feature type="compositionally biased region" description="Polar residues" evidence="14">
    <location>
        <begin position="507"/>
        <end position="523"/>
    </location>
</feature>
<dbReference type="InterPro" id="IPR016197">
    <property type="entry name" value="Chromo-like_dom_sf"/>
</dbReference>
<feature type="compositionally biased region" description="Polar residues" evidence="14">
    <location>
        <begin position="530"/>
        <end position="539"/>
    </location>
</feature>
<dbReference type="InterPro" id="IPR011381">
    <property type="entry name" value="H3-K9_MeTrfase_SUV39H1/2-like"/>
</dbReference>
<keyword evidence="5 12" id="KW-0808">Transferase</keyword>
<evidence type="ECO:0000256" key="7">
    <source>
        <dbReference type="ARBA" id="ARBA00022723"/>
    </source>
</evidence>
<keyword evidence="9 12" id="KW-0156">Chromatin regulator</keyword>
<dbReference type="GO" id="GO:0032259">
    <property type="term" value="P:methylation"/>
    <property type="evidence" value="ECO:0007669"/>
    <property type="project" value="UniProtKB-KW"/>
</dbReference>
<feature type="binding site" evidence="13">
    <location>
        <position position="299"/>
    </location>
    <ligand>
        <name>Zn(2+)</name>
        <dbReference type="ChEBI" id="CHEBI:29105"/>
        <label>1</label>
    </ligand>
</feature>
<dbReference type="InterPro" id="IPR003616">
    <property type="entry name" value="Post-SET_dom"/>
</dbReference>
<name>A0A5K3FQS1_MESCO</name>